<dbReference type="SUPFAM" id="SSF51306">
    <property type="entry name" value="LexA/Signal peptidase"/>
    <property type="match status" value="1"/>
</dbReference>
<feature type="domain" description="Peptidase S24/S26A/S26B/S26C" evidence="1">
    <location>
        <begin position="24"/>
        <end position="95"/>
    </location>
</feature>
<dbReference type="Gene3D" id="2.10.109.10">
    <property type="entry name" value="Umud Fragment, subunit A"/>
    <property type="match status" value="1"/>
</dbReference>
<dbReference type="InterPro" id="IPR015927">
    <property type="entry name" value="Peptidase_S24_S26A/B/C"/>
</dbReference>
<dbReference type="Pfam" id="PF00717">
    <property type="entry name" value="Peptidase_S24"/>
    <property type="match status" value="1"/>
</dbReference>
<reference evidence="2 3" key="1">
    <citation type="submission" date="2018-12" db="EMBL/GenBank/DDBJ databases">
        <authorList>
            <consortium name="Pathogen Informatics"/>
        </authorList>
    </citation>
    <scope>NUCLEOTIDE SEQUENCE [LARGE SCALE GENOMIC DNA]</scope>
    <source>
        <strain evidence="2 3">NCTC13193</strain>
    </source>
</reference>
<dbReference type="Proteomes" id="UP000270487">
    <property type="component" value="Chromosome"/>
</dbReference>
<gene>
    <name evidence="2" type="primary">umuD_1</name>
    <name evidence="2" type="ORF">NCTC13193_03134</name>
</gene>
<protein>
    <submittedName>
        <fullName evidence="2">DNA polymerase V subunit UmuD</fullName>
        <ecNumber evidence="2">3.4.21.-</ecNumber>
    </submittedName>
</protein>
<sequence length="150" mass="16370">MPCLYCFYKQCLLCGYYMPSKFQSPAQDYAARSISFDELCDTSRPSVFLVTAKGGAITAGIHPSATLVIDRALKAVDGSVILALVGGEFAIRRLKLLPVRCLEYLDGSDNVTMIDEGDDITDDVGAIEMFGVVTYALNDMRTCEFDDLAV</sequence>
<keyword evidence="2" id="KW-0378">Hydrolase</keyword>
<evidence type="ECO:0000259" key="1">
    <source>
        <dbReference type="Pfam" id="PF00717"/>
    </source>
</evidence>
<accession>A0A448SSV0</accession>
<dbReference type="EC" id="3.4.21.-" evidence="2"/>
<proteinExistence type="predicted"/>
<evidence type="ECO:0000313" key="2">
    <source>
        <dbReference type="EMBL" id="VEI70836.1"/>
    </source>
</evidence>
<dbReference type="EMBL" id="LR134492">
    <property type="protein sequence ID" value="VEI70836.1"/>
    <property type="molecule type" value="Genomic_DNA"/>
</dbReference>
<organism evidence="2 3">
    <name type="scientific">Serratia fonticola</name>
    <dbReference type="NCBI Taxonomy" id="47917"/>
    <lineage>
        <taxon>Bacteria</taxon>
        <taxon>Pseudomonadati</taxon>
        <taxon>Pseudomonadota</taxon>
        <taxon>Gammaproteobacteria</taxon>
        <taxon>Enterobacterales</taxon>
        <taxon>Yersiniaceae</taxon>
        <taxon>Serratia</taxon>
    </lineage>
</organism>
<name>A0A448SSV0_SERFO</name>
<dbReference type="InterPro" id="IPR036286">
    <property type="entry name" value="LexA/Signal_pep-like_sf"/>
</dbReference>
<dbReference type="GO" id="GO:0016787">
    <property type="term" value="F:hydrolase activity"/>
    <property type="evidence" value="ECO:0007669"/>
    <property type="project" value="UniProtKB-KW"/>
</dbReference>
<dbReference type="AlphaFoldDB" id="A0A448SSV0"/>
<evidence type="ECO:0000313" key="3">
    <source>
        <dbReference type="Proteomes" id="UP000270487"/>
    </source>
</evidence>